<name>A0ABV1NE26_9GAMM</name>
<proteinExistence type="predicted"/>
<dbReference type="PROSITE" id="PS50943">
    <property type="entry name" value="HTH_CROC1"/>
    <property type="match status" value="1"/>
</dbReference>
<reference evidence="3 4" key="1">
    <citation type="submission" date="2024-05" db="EMBL/GenBank/DDBJ databases">
        <title>Halomonas sp. SSM6 16S ribosomal RNA gene Genome sequencing and assembly.</title>
        <authorList>
            <person name="Yook S."/>
        </authorList>
    </citation>
    <scope>NUCLEOTIDE SEQUENCE [LARGE SCALE GENOMIC DNA]</scope>
    <source>
        <strain evidence="3 4">SSM6</strain>
    </source>
</reference>
<dbReference type="CDD" id="cd02209">
    <property type="entry name" value="cupin_XRE_C"/>
    <property type="match status" value="1"/>
</dbReference>
<dbReference type="InterPro" id="IPR013096">
    <property type="entry name" value="Cupin_2"/>
</dbReference>
<evidence type="ECO:0000313" key="4">
    <source>
        <dbReference type="Proteomes" id="UP001442468"/>
    </source>
</evidence>
<dbReference type="Proteomes" id="UP001442468">
    <property type="component" value="Unassembled WGS sequence"/>
</dbReference>
<dbReference type="PANTHER" id="PTHR46797:SF11">
    <property type="entry name" value="HTH-TYPE TRANSCRIPTIONAL REGULATOR PUUR"/>
    <property type="match status" value="1"/>
</dbReference>
<dbReference type="Gene3D" id="2.60.120.10">
    <property type="entry name" value="Jelly Rolls"/>
    <property type="match status" value="1"/>
</dbReference>
<dbReference type="RefSeq" id="WP_349761922.1">
    <property type="nucleotide sequence ID" value="NZ_JBEGCJ010000003.1"/>
</dbReference>
<dbReference type="SUPFAM" id="SSF47413">
    <property type="entry name" value="lambda repressor-like DNA-binding domains"/>
    <property type="match status" value="1"/>
</dbReference>
<organism evidence="3 4">
    <name type="scientific">Halomonas aquatica</name>
    <dbReference type="NCBI Taxonomy" id="3151123"/>
    <lineage>
        <taxon>Bacteria</taxon>
        <taxon>Pseudomonadati</taxon>
        <taxon>Pseudomonadota</taxon>
        <taxon>Gammaproteobacteria</taxon>
        <taxon>Oceanospirillales</taxon>
        <taxon>Halomonadaceae</taxon>
        <taxon>Halomonas</taxon>
    </lineage>
</organism>
<dbReference type="SMART" id="SM00530">
    <property type="entry name" value="HTH_XRE"/>
    <property type="match status" value="1"/>
</dbReference>
<dbReference type="InterPro" id="IPR010982">
    <property type="entry name" value="Lambda_DNA-bd_dom_sf"/>
</dbReference>
<evidence type="ECO:0000313" key="3">
    <source>
        <dbReference type="EMBL" id="MEQ6917301.1"/>
    </source>
</evidence>
<comment type="caution">
    <text evidence="3">The sequence shown here is derived from an EMBL/GenBank/DDBJ whole genome shotgun (WGS) entry which is preliminary data.</text>
</comment>
<feature type="domain" description="HTH cro/C1-type" evidence="2">
    <location>
        <begin position="15"/>
        <end position="69"/>
    </location>
</feature>
<dbReference type="CDD" id="cd00093">
    <property type="entry name" value="HTH_XRE"/>
    <property type="match status" value="1"/>
</dbReference>
<dbReference type="InterPro" id="IPR050807">
    <property type="entry name" value="TransReg_Diox_bact_type"/>
</dbReference>
<sequence length="198" mass="21678">MNHNREEPFDVGARLKQLRLARGLSQRELAKRAGITNSTVSLVEQNNVSPSVSSLKKILDALPVTISTFFAGDEPSQPQPFYRAGELTEIGDGKLSWRLVAARRPDRRMSMIHERYPPGSDSGEEMLEHDGEEGGVVISGQIEITVDGAVGVLGAGDAYYFDSRLPHRFRNIGNEDCVIVSANTPPTFSDAGHELHHA</sequence>
<dbReference type="EMBL" id="JBEGCJ010000003">
    <property type="protein sequence ID" value="MEQ6917301.1"/>
    <property type="molecule type" value="Genomic_DNA"/>
</dbReference>
<dbReference type="Gene3D" id="1.10.260.40">
    <property type="entry name" value="lambda repressor-like DNA-binding domains"/>
    <property type="match status" value="1"/>
</dbReference>
<dbReference type="Pfam" id="PF01381">
    <property type="entry name" value="HTH_3"/>
    <property type="match status" value="1"/>
</dbReference>
<dbReference type="InterPro" id="IPR011051">
    <property type="entry name" value="RmlC_Cupin_sf"/>
</dbReference>
<dbReference type="PANTHER" id="PTHR46797">
    <property type="entry name" value="HTH-TYPE TRANSCRIPTIONAL REGULATOR"/>
    <property type="match status" value="1"/>
</dbReference>
<dbReference type="SUPFAM" id="SSF51182">
    <property type="entry name" value="RmlC-like cupins"/>
    <property type="match status" value="1"/>
</dbReference>
<keyword evidence="4" id="KW-1185">Reference proteome</keyword>
<gene>
    <name evidence="3" type="ORF">ABE960_07190</name>
</gene>
<accession>A0ABV1NE26</accession>
<dbReference type="InterPro" id="IPR001387">
    <property type="entry name" value="Cro/C1-type_HTH"/>
</dbReference>
<evidence type="ECO:0000259" key="2">
    <source>
        <dbReference type="PROSITE" id="PS50943"/>
    </source>
</evidence>
<protein>
    <submittedName>
        <fullName evidence="3">Cupin domain-containing protein</fullName>
    </submittedName>
</protein>
<dbReference type="Pfam" id="PF07883">
    <property type="entry name" value="Cupin_2"/>
    <property type="match status" value="1"/>
</dbReference>
<keyword evidence="1" id="KW-0238">DNA-binding</keyword>
<evidence type="ECO:0000256" key="1">
    <source>
        <dbReference type="ARBA" id="ARBA00023125"/>
    </source>
</evidence>
<dbReference type="InterPro" id="IPR014710">
    <property type="entry name" value="RmlC-like_jellyroll"/>
</dbReference>